<sequence length="113" mass="12733">MQGAKEKAKDLVSSAKAKVKEQEAKVEEKLEKATARSEVQKEIAHERSKAKIAEAKMEMHAEKVQHREESMMRHRFHRHDDVGVQPVHHDPGPILAPAFPTYPVSGAHPVTKK</sequence>
<dbReference type="Proteomes" id="UP000623129">
    <property type="component" value="Unassembled WGS sequence"/>
</dbReference>
<reference evidence="3" key="1">
    <citation type="submission" date="2020-01" db="EMBL/GenBank/DDBJ databases">
        <title>Genome sequence of Kobresia littledalei, the first chromosome-level genome in the family Cyperaceae.</title>
        <authorList>
            <person name="Qu G."/>
        </authorList>
    </citation>
    <scope>NUCLEOTIDE SEQUENCE</scope>
    <source>
        <strain evidence="3">C.B.Clarke</strain>
        <tissue evidence="3">Leaf</tissue>
    </source>
</reference>
<comment type="caution">
    <text evidence="3">The sequence shown here is derived from an EMBL/GenBank/DDBJ whole genome shotgun (WGS) entry which is preliminary data.</text>
</comment>
<feature type="region of interest" description="Disordered" evidence="2">
    <location>
        <begin position="82"/>
        <end position="113"/>
    </location>
</feature>
<dbReference type="OrthoDB" id="695393at2759"/>
<dbReference type="Pfam" id="PF03760">
    <property type="entry name" value="LEA_1"/>
    <property type="match status" value="1"/>
</dbReference>
<proteinExistence type="inferred from homology"/>
<evidence type="ECO:0000256" key="2">
    <source>
        <dbReference type="SAM" id="MobiDB-lite"/>
    </source>
</evidence>
<accession>A0A833QS93</accession>
<organism evidence="3 4">
    <name type="scientific">Carex littledalei</name>
    <dbReference type="NCBI Taxonomy" id="544730"/>
    <lineage>
        <taxon>Eukaryota</taxon>
        <taxon>Viridiplantae</taxon>
        <taxon>Streptophyta</taxon>
        <taxon>Embryophyta</taxon>
        <taxon>Tracheophyta</taxon>
        <taxon>Spermatophyta</taxon>
        <taxon>Magnoliopsida</taxon>
        <taxon>Liliopsida</taxon>
        <taxon>Poales</taxon>
        <taxon>Cyperaceae</taxon>
        <taxon>Cyperoideae</taxon>
        <taxon>Cariceae</taxon>
        <taxon>Carex</taxon>
        <taxon>Carex subgen. Euthyceras</taxon>
    </lineage>
</organism>
<feature type="compositionally biased region" description="Basic and acidic residues" evidence="2">
    <location>
        <begin position="82"/>
        <end position="91"/>
    </location>
</feature>
<dbReference type="AlphaFoldDB" id="A0A833QS93"/>
<dbReference type="PANTHER" id="PTHR33493:SF6">
    <property type="entry name" value="LATE EMBRYOGENESIS ABUNDANT PROTEIN 6"/>
    <property type="match status" value="1"/>
</dbReference>
<dbReference type="PANTHER" id="PTHR33493">
    <property type="entry name" value="LATE EMBRYOGENESIS ABUNDANT PROTEIN 6-RELATED"/>
    <property type="match status" value="1"/>
</dbReference>
<comment type="similarity">
    <text evidence="1">Belongs to the LEA type 1 family.</text>
</comment>
<evidence type="ECO:0000256" key="1">
    <source>
        <dbReference type="ARBA" id="ARBA00010975"/>
    </source>
</evidence>
<feature type="compositionally biased region" description="Basic and acidic residues" evidence="2">
    <location>
        <begin position="1"/>
        <end position="10"/>
    </location>
</feature>
<protein>
    <submittedName>
        <fullName evidence="3">Late embryogenesis abundant protein D-113</fullName>
    </submittedName>
</protein>
<evidence type="ECO:0000313" key="4">
    <source>
        <dbReference type="Proteomes" id="UP000623129"/>
    </source>
</evidence>
<dbReference type="InterPro" id="IPR005513">
    <property type="entry name" value="LEA_1"/>
</dbReference>
<evidence type="ECO:0000313" key="3">
    <source>
        <dbReference type="EMBL" id="KAF3324812.1"/>
    </source>
</evidence>
<feature type="region of interest" description="Disordered" evidence="2">
    <location>
        <begin position="1"/>
        <end position="24"/>
    </location>
</feature>
<dbReference type="EMBL" id="SWLB01000021">
    <property type="protein sequence ID" value="KAF3324812.1"/>
    <property type="molecule type" value="Genomic_DNA"/>
</dbReference>
<name>A0A833QS93_9POAL</name>
<dbReference type="GO" id="GO:0009793">
    <property type="term" value="P:embryo development ending in seed dormancy"/>
    <property type="evidence" value="ECO:0007669"/>
    <property type="project" value="InterPro"/>
</dbReference>
<keyword evidence="4" id="KW-1185">Reference proteome</keyword>
<gene>
    <name evidence="3" type="ORF">FCM35_KLT10969</name>
</gene>